<accession>A0A182J4H1</accession>
<sequence length="253" mass="27246">MITYELLRSGGGGGGTAPPFASIRYPPPALPPPFIIKCCWSCCCCCSWPIIGCPYSLFSRSSPISPATMPAPPARLSWFMSCTIWDIIWLALVLLAVISLRFSCDRAVGAFAPSCAKLAVFAAPFDGDEGVLLLLYPEAPPPPAGLPGPPGIMFTFCMLWLAEIPPAFGYPTECAMFGIEGAIIWFMRRLCCAWTSRMNPFTLPPADCGTGCCCLDPIVPASRLFMVLILLCDMCPIPTNIANVMQCWNGLAV</sequence>
<evidence type="ECO:0000313" key="1">
    <source>
        <dbReference type="EnsemblMetazoa" id="AATE011171-PA.1"/>
    </source>
</evidence>
<dbReference type="VEuPathDB" id="VectorBase:AATE011171"/>
<name>A0A182J4H1_ANOAO</name>
<protein>
    <submittedName>
        <fullName evidence="1">Uncharacterized protein</fullName>
    </submittedName>
</protein>
<dbReference type="EnsemblMetazoa" id="AATE011171-RA">
    <property type="protein sequence ID" value="AATE011171-PA.1"/>
    <property type="gene ID" value="AATE011171"/>
</dbReference>
<organism evidence="1">
    <name type="scientific">Anopheles atroparvus</name>
    <name type="common">European mosquito</name>
    <dbReference type="NCBI Taxonomy" id="41427"/>
    <lineage>
        <taxon>Eukaryota</taxon>
        <taxon>Metazoa</taxon>
        <taxon>Ecdysozoa</taxon>
        <taxon>Arthropoda</taxon>
        <taxon>Hexapoda</taxon>
        <taxon>Insecta</taxon>
        <taxon>Pterygota</taxon>
        <taxon>Neoptera</taxon>
        <taxon>Endopterygota</taxon>
        <taxon>Diptera</taxon>
        <taxon>Nematocera</taxon>
        <taxon>Culicoidea</taxon>
        <taxon>Culicidae</taxon>
        <taxon>Anophelinae</taxon>
        <taxon>Anopheles</taxon>
    </lineage>
</organism>
<reference evidence="1" key="1">
    <citation type="submission" date="2022-08" db="UniProtKB">
        <authorList>
            <consortium name="EnsemblMetazoa"/>
        </authorList>
    </citation>
    <scope>IDENTIFICATION</scope>
    <source>
        <strain evidence="1">EBRO</strain>
    </source>
</reference>
<proteinExistence type="predicted"/>
<dbReference type="AlphaFoldDB" id="A0A182J4H1"/>